<proteinExistence type="predicted"/>
<dbReference type="AlphaFoldDB" id="A0ABD3EWT5"/>
<comment type="caution">
    <text evidence="2">The sequence shown here is derived from an EMBL/GenBank/DDBJ whole genome shotgun (WGS) entry which is preliminary data.</text>
</comment>
<sequence length="52" mass="5521">MPQRSAIQVSNLFDKRRYNTYVGAVVTSGDAPSVARTAMLVHAGDVPASDSL</sequence>
<dbReference type="EMBL" id="JBIMZQ010000061">
    <property type="protein sequence ID" value="KAL3657759.1"/>
    <property type="molecule type" value="Genomic_DNA"/>
</dbReference>
<organism evidence="2 3">
    <name type="scientific">Phytophthora oleae</name>
    <dbReference type="NCBI Taxonomy" id="2107226"/>
    <lineage>
        <taxon>Eukaryota</taxon>
        <taxon>Sar</taxon>
        <taxon>Stramenopiles</taxon>
        <taxon>Oomycota</taxon>
        <taxon>Peronosporomycetes</taxon>
        <taxon>Peronosporales</taxon>
        <taxon>Peronosporaceae</taxon>
        <taxon>Phytophthora</taxon>
    </lineage>
</organism>
<name>A0ABD3EWT5_9STRA</name>
<evidence type="ECO:0000313" key="2">
    <source>
        <dbReference type="EMBL" id="KAL3657761.1"/>
    </source>
</evidence>
<accession>A0ABD3EWT5</accession>
<evidence type="ECO:0000313" key="1">
    <source>
        <dbReference type="EMBL" id="KAL3657759.1"/>
    </source>
</evidence>
<keyword evidence="3" id="KW-1185">Reference proteome</keyword>
<dbReference type="Proteomes" id="UP001632037">
    <property type="component" value="Unassembled WGS sequence"/>
</dbReference>
<dbReference type="EMBL" id="JBIMZQ010000061">
    <property type="protein sequence ID" value="KAL3657761.1"/>
    <property type="molecule type" value="Genomic_DNA"/>
</dbReference>
<protein>
    <submittedName>
        <fullName evidence="2">Uncharacterized protein</fullName>
    </submittedName>
</protein>
<gene>
    <name evidence="1" type="ORF">V7S43_017331</name>
    <name evidence="2" type="ORF">V7S43_017333</name>
</gene>
<reference evidence="2 3" key="1">
    <citation type="submission" date="2024-09" db="EMBL/GenBank/DDBJ databases">
        <title>Genome sequencing and assembly of Phytophthora oleae, isolate VK10A, causative agent of rot of olive drupes.</title>
        <authorList>
            <person name="Conti Taguali S."/>
            <person name="Riolo M."/>
            <person name="La Spada F."/>
            <person name="Cacciola S.O."/>
            <person name="Dionisio G."/>
        </authorList>
    </citation>
    <scope>NUCLEOTIDE SEQUENCE [LARGE SCALE GENOMIC DNA]</scope>
    <source>
        <strain evidence="2 3">VK10A</strain>
    </source>
</reference>
<evidence type="ECO:0000313" key="3">
    <source>
        <dbReference type="Proteomes" id="UP001632037"/>
    </source>
</evidence>